<dbReference type="EMBL" id="JAPFFF010000010">
    <property type="protein sequence ID" value="KAK8880619.1"/>
    <property type="molecule type" value="Genomic_DNA"/>
</dbReference>
<dbReference type="PROSITE" id="PS51420">
    <property type="entry name" value="RHO"/>
    <property type="match status" value="1"/>
</dbReference>
<gene>
    <name evidence="4" type="ORF">M9Y10_003301</name>
</gene>
<keyword evidence="3" id="KW-1133">Transmembrane helix</keyword>
<evidence type="ECO:0000256" key="2">
    <source>
        <dbReference type="ARBA" id="ARBA00023134"/>
    </source>
</evidence>
<keyword evidence="1" id="KW-0547">Nucleotide-binding</keyword>
<reference evidence="4 5" key="1">
    <citation type="submission" date="2024-04" db="EMBL/GenBank/DDBJ databases">
        <title>Tritrichomonas musculus Genome.</title>
        <authorList>
            <person name="Alves-Ferreira E."/>
            <person name="Grigg M."/>
            <person name="Lorenzi H."/>
            <person name="Galac M."/>
        </authorList>
    </citation>
    <scope>NUCLEOTIDE SEQUENCE [LARGE SCALE GENOMIC DNA]</scope>
    <source>
        <strain evidence="4 5">EAF2021</strain>
    </source>
</reference>
<evidence type="ECO:0000313" key="4">
    <source>
        <dbReference type="EMBL" id="KAK8880619.1"/>
    </source>
</evidence>
<dbReference type="PROSITE" id="PS51419">
    <property type="entry name" value="RAB"/>
    <property type="match status" value="1"/>
</dbReference>
<keyword evidence="2" id="KW-0342">GTP-binding</keyword>
<evidence type="ECO:0000313" key="5">
    <source>
        <dbReference type="Proteomes" id="UP001470230"/>
    </source>
</evidence>
<dbReference type="InterPro" id="IPR005225">
    <property type="entry name" value="Small_GTP-bd"/>
</dbReference>
<dbReference type="CDD" id="cd00157">
    <property type="entry name" value="Rho"/>
    <property type="match status" value="1"/>
</dbReference>
<name>A0ABR2JP42_9EUKA</name>
<keyword evidence="3" id="KW-0472">Membrane</keyword>
<dbReference type="NCBIfam" id="TIGR00231">
    <property type="entry name" value="small_GTP"/>
    <property type="match status" value="1"/>
</dbReference>
<keyword evidence="3" id="KW-0812">Transmembrane</keyword>
<proteinExistence type="predicted"/>
<dbReference type="InterPro" id="IPR001806">
    <property type="entry name" value="Small_GTPase"/>
</dbReference>
<dbReference type="Gene3D" id="3.40.50.300">
    <property type="entry name" value="P-loop containing nucleotide triphosphate hydrolases"/>
    <property type="match status" value="1"/>
</dbReference>
<dbReference type="Proteomes" id="UP001470230">
    <property type="component" value="Unassembled WGS sequence"/>
</dbReference>
<dbReference type="InterPro" id="IPR003578">
    <property type="entry name" value="Small_GTPase_Rho"/>
</dbReference>
<evidence type="ECO:0008006" key="6">
    <source>
        <dbReference type="Google" id="ProtNLM"/>
    </source>
</evidence>
<dbReference type="SMART" id="SM00174">
    <property type="entry name" value="RHO"/>
    <property type="match status" value="1"/>
</dbReference>
<dbReference type="SMART" id="SM00173">
    <property type="entry name" value="RAS"/>
    <property type="match status" value="1"/>
</dbReference>
<protein>
    <recommendedName>
        <fullName evidence="6">Rho family GTPase</fullName>
    </recommendedName>
</protein>
<feature type="transmembrane region" description="Helical" evidence="3">
    <location>
        <begin position="70"/>
        <end position="90"/>
    </location>
</feature>
<comment type="caution">
    <text evidence="4">The sequence shown here is derived from an EMBL/GenBank/DDBJ whole genome shotgun (WGS) entry which is preliminary data.</text>
</comment>
<evidence type="ECO:0000256" key="1">
    <source>
        <dbReference type="ARBA" id="ARBA00022741"/>
    </source>
</evidence>
<dbReference type="InterPro" id="IPR027417">
    <property type="entry name" value="P-loop_NTPase"/>
</dbReference>
<dbReference type="PROSITE" id="PS51421">
    <property type="entry name" value="RAS"/>
    <property type="match status" value="1"/>
</dbReference>
<sequence length="184" mass="20800">MKKIKCIVIGDDEVGKTSLLISYTTNTFSGEYVPTVFESCSSIVTFDNQSIDLQIWDTSTKGNYKQVIPILYPIVDIIIVCFSLVSPISFGNVEKVWIPEIKSNCPNTPYILVGMKSDLRANTSQIIISKEEGERLMKKIGARCYIECSSLNMFQVKDVFENVIKIVLYKNQEEKNAKSNCLIF</sequence>
<dbReference type="PRINTS" id="PR00449">
    <property type="entry name" value="RASTRNSFRMNG"/>
</dbReference>
<accession>A0ABR2JP42</accession>
<keyword evidence="5" id="KW-1185">Reference proteome</keyword>
<evidence type="ECO:0000256" key="3">
    <source>
        <dbReference type="SAM" id="Phobius"/>
    </source>
</evidence>
<dbReference type="SUPFAM" id="SSF52540">
    <property type="entry name" value="P-loop containing nucleoside triphosphate hydrolases"/>
    <property type="match status" value="1"/>
</dbReference>
<organism evidence="4 5">
    <name type="scientific">Tritrichomonas musculus</name>
    <dbReference type="NCBI Taxonomy" id="1915356"/>
    <lineage>
        <taxon>Eukaryota</taxon>
        <taxon>Metamonada</taxon>
        <taxon>Parabasalia</taxon>
        <taxon>Tritrichomonadida</taxon>
        <taxon>Tritrichomonadidae</taxon>
        <taxon>Tritrichomonas</taxon>
    </lineage>
</organism>
<dbReference type="Pfam" id="PF00071">
    <property type="entry name" value="Ras"/>
    <property type="match status" value="1"/>
</dbReference>
<dbReference type="SMART" id="SM00175">
    <property type="entry name" value="RAB"/>
    <property type="match status" value="1"/>
</dbReference>
<dbReference type="PANTHER" id="PTHR24072">
    <property type="entry name" value="RHO FAMILY GTPASE"/>
    <property type="match status" value="1"/>
</dbReference>